<proteinExistence type="predicted"/>
<dbReference type="GO" id="GO:0009786">
    <property type="term" value="P:regulation of asymmetric cell division"/>
    <property type="evidence" value="ECO:0007669"/>
    <property type="project" value="InterPro"/>
</dbReference>
<feature type="region of interest" description="Disordered" evidence="1">
    <location>
        <begin position="321"/>
        <end position="358"/>
    </location>
</feature>
<keyword evidence="3" id="KW-1185">Reference proteome</keyword>
<accession>A0AAD6KYK2</accession>
<feature type="region of interest" description="Disordered" evidence="1">
    <location>
        <begin position="373"/>
        <end position="402"/>
    </location>
</feature>
<dbReference type="Proteomes" id="UP001162972">
    <property type="component" value="Chromosome 10"/>
</dbReference>
<sequence length="508" mass="55982">MRNMRLDSEHVFCNGTMGHEPDCRPVEYNDNVLDSVGLKSGNAIAKENENRELYDLNGMEGDADCLPNAAPAPTPNSSLKMKPFEDSVFYMDKSVLGREVPELIVCYKENTYHVKDICIDEGLPLQDKFLFDTDAREKNVCEFLPSARDMNNKMVKENSDLDIDMLIPDGLKSSSEKQNASIHFPVRDMLRSSDEQDSKYESSLDYDPRDLVPTEEVIDYVTEKVADDGPVEILSLRDLLSMPELGENFTSTNSNHSVDEVERQSIQCPRENTILESDSASDQESENHSEEAVSVTPTLVFAAEELDSGLEAATLAIPAQDPACQEAEQSHKEAVSASPALTSEAGESDSSNVESKLASHALDSVREELTSTIMDQLPYDSKAETRSITASGRKSPENGDHSQCLAPAISSRFEDPNTEPFSGRLYTDGESSFSATGSLSGLVSYSGPIPYSGSISLRSDSSTTSTRSFAFPVLQSEWNSSPVRMAKAGRRHLQKPRKWMQGLLCCRF</sequence>
<organism evidence="2 3">
    <name type="scientific">Salix udensis</name>
    <dbReference type="NCBI Taxonomy" id="889485"/>
    <lineage>
        <taxon>Eukaryota</taxon>
        <taxon>Viridiplantae</taxon>
        <taxon>Streptophyta</taxon>
        <taxon>Embryophyta</taxon>
        <taxon>Tracheophyta</taxon>
        <taxon>Spermatophyta</taxon>
        <taxon>Magnoliopsida</taxon>
        <taxon>eudicotyledons</taxon>
        <taxon>Gunneridae</taxon>
        <taxon>Pentapetalae</taxon>
        <taxon>rosids</taxon>
        <taxon>fabids</taxon>
        <taxon>Malpighiales</taxon>
        <taxon>Salicaceae</taxon>
        <taxon>Saliceae</taxon>
        <taxon>Salix</taxon>
    </lineage>
</organism>
<dbReference type="InterPro" id="IPR040378">
    <property type="entry name" value="BASL"/>
</dbReference>
<evidence type="ECO:0000313" key="2">
    <source>
        <dbReference type="EMBL" id="KAJ6432009.1"/>
    </source>
</evidence>
<comment type="caution">
    <text evidence="2">The sequence shown here is derived from an EMBL/GenBank/DDBJ whole genome shotgun (WGS) entry which is preliminary data.</text>
</comment>
<reference evidence="2 3" key="1">
    <citation type="journal article" date="2023" name="Int. J. Mol. Sci.">
        <title>De Novo Assembly and Annotation of 11 Diverse Shrub Willow (Salix) Genomes Reveals Novel Gene Organization in Sex-Linked Regions.</title>
        <authorList>
            <person name="Hyden B."/>
            <person name="Feng K."/>
            <person name="Yates T.B."/>
            <person name="Jawdy S."/>
            <person name="Cereghino C."/>
            <person name="Smart L.B."/>
            <person name="Muchero W."/>
        </authorList>
    </citation>
    <scope>NUCLEOTIDE SEQUENCE [LARGE SCALE GENOMIC DNA]</scope>
    <source>
        <tissue evidence="2">Shoot tip</tissue>
    </source>
</reference>
<name>A0AAD6KYK2_9ROSI</name>
<dbReference type="AlphaFoldDB" id="A0AAD6KYK2"/>
<evidence type="ECO:0000256" key="1">
    <source>
        <dbReference type="SAM" id="MobiDB-lite"/>
    </source>
</evidence>
<feature type="region of interest" description="Disordered" evidence="1">
    <location>
        <begin position="247"/>
        <end position="270"/>
    </location>
</feature>
<protein>
    <recommendedName>
        <fullName evidence="4">18S pre-ribosomal assembly protein gar2-related</fullName>
    </recommendedName>
</protein>
<evidence type="ECO:0008006" key="4">
    <source>
        <dbReference type="Google" id="ProtNLM"/>
    </source>
</evidence>
<dbReference type="PANTHER" id="PTHR33914">
    <property type="entry name" value="18S PRE-RIBOSOMAL ASSEMBLY PROTEIN GAR2-LIKE PROTEIN"/>
    <property type="match status" value="1"/>
</dbReference>
<dbReference type="PANTHER" id="PTHR33914:SF16">
    <property type="entry name" value="18S PRE-RIBOSOMAL ASSEMBLY PROTEIN GAR2-RELATED PROTEIN"/>
    <property type="match status" value="1"/>
</dbReference>
<feature type="compositionally biased region" description="Basic and acidic residues" evidence="1">
    <location>
        <begin position="185"/>
        <end position="208"/>
    </location>
</feature>
<feature type="region of interest" description="Disordered" evidence="1">
    <location>
        <begin position="173"/>
        <end position="208"/>
    </location>
</feature>
<dbReference type="EMBL" id="JAPFFJ010000003">
    <property type="protein sequence ID" value="KAJ6432009.1"/>
    <property type="molecule type" value="Genomic_DNA"/>
</dbReference>
<evidence type="ECO:0000313" key="3">
    <source>
        <dbReference type="Proteomes" id="UP001162972"/>
    </source>
</evidence>
<gene>
    <name evidence="2" type="ORF">OIU84_019302</name>
</gene>